<accession>A0A5K7ZJT5</accession>
<dbReference type="KEGG" id="dov:DSCO28_18520"/>
<feature type="domain" description="DUF362" evidence="2">
    <location>
        <begin position="258"/>
        <end position="395"/>
    </location>
</feature>
<sequence>MISRRHFLKYILVLKMILPKSLFAYKTNFGNEKHLNNISIKKKNNSNKKTIFTKDNFSTVFKIIGGTAEENMACLIEQIGGIENIIGKNDIVVLKPNAQWTMQGMTNTDAMKAFIEVVLESKGYQGEIIIAENNQLNDFNGSGWSTDKPNGQYNYNDLIKYFKHNGYNNVTSYHWRCAGPNPDPIEGDDDGSGAKRVSGPADGDGYVWRDDIVYISPENKKCWMTYPIFTSKYSGITIDLKNGAWKDGKYLEDRKVKFINFSAINHHSFYCGVTASVKNLMGVVDMSCGFQGPIPEDIFNVHFIGVKKYIKYRKKIPTRYLSRLRSTIYKKAYENFHYTGAALGKFIKDIRMPDLNIITAHWIGWGSRWDKNKSSYPMALLASHDPVALDYVAAKDVLFPETPNHEEKIKRLNNPDIKDGPFYKFLRECHLQGIGNLGEEKIKRIEVKLG</sequence>
<protein>
    <recommendedName>
        <fullName evidence="2">DUF362 domain-containing protein</fullName>
    </recommendedName>
</protein>
<dbReference type="EMBL" id="AP021876">
    <property type="protein sequence ID" value="BBO81286.1"/>
    <property type="molecule type" value="Genomic_DNA"/>
</dbReference>
<keyword evidence="1" id="KW-0732">Signal</keyword>
<feature type="chain" id="PRO_5024458822" description="DUF362 domain-containing protein" evidence="1">
    <location>
        <begin position="25"/>
        <end position="450"/>
    </location>
</feature>
<reference evidence="3 4" key="1">
    <citation type="submission" date="2019-11" db="EMBL/GenBank/DDBJ databases">
        <title>Comparative genomics of hydrocarbon-degrading Desulfosarcina strains.</title>
        <authorList>
            <person name="Watanabe M."/>
            <person name="Kojima H."/>
            <person name="Fukui M."/>
        </authorList>
    </citation>
    <scope>NUCLEOTIDE SEQUENCE [LARGE SCALE GENOMIC DNA]</scope>
    <source>
        <strain evidence="3 4">28bB2T</strain>
    </source>
</reference>
<dbReference type="Pfam" id="PF04015">
    <property type="entry name" value="DUF362"/>
    <property type="match status" value="1"/>
</dbReference>
<organism evidence="3 4">
    <name type="scientific">Desulfosarcina ovata subsp. sediminis</name>
    <dbReference type="NCBI Taxonomy" id="885957"/>
    <lineage>
        <taxon>Bacteria</taxon>
        <taxon>Pseudomonadati</taxon>
        <taxon>Thermodesulfobacteriota</taxon>
        <taxon>Desulfobacteria</taxon>
        <taxon>Desulfobacterales</taxon>
        <taxon>Desulfosarcinaceae</taxon>
        <taxon>Desulfosarcina</taxon>
    </lineage>
</organism>
<evidence type="ECO:0000313" key="4">
    <source>
        <dbReference type="Proteomes" id="UP000425960"/>
    </source>
</evidence>
<proteinExistence type="predicted"/>
<dbReference type="InterPro" id="IPR007160">
    <property type="entry name" value="DUF362"/>
</dbReference>
<evidence type="ECO:0000259" key="2">
    <source>
        <dbReference type="Pfam" id="PF04015"/>
    </source>
</evidence>
<evidence type="ECO:0000313" key="3">
    <source>
        <dbReference type="EMBL" id="BBO81286.1"/>
    </source>
</evidence>
<dbReference type="AlphaFoldDB" id="A0A5K7ZJT5"/>
<feature type="signal peptide" evidence="1">
    <location>
        <begin position="1"/>
        <end position="24"/>
    </location>
</feature>
<dbReference type="Proteomes" id="UP000425960">
    <property type="component" value="Chromosome"/>
</dbReference>
<evidence type="ECO:0000256" key="1">
    <source>
        <dbReference type="SAM" id="SignalP"/>
    </source>
</evidence>
<name>A0A5K7ZJT5_9BACT</name>
<gene>
    <name evidence="3" type="ORF">DSCO28_18520</name>
</gene>